<comment type="pathway">
    <text evidence="6">Purine metabolism; IMP biosynthesis via de novo pathway; 5-amino-1-(5-phospho-D-ribosyl)imidazole from N(2)-formyl-N(1)-(5-phospho-D-ribosyl)glycinamide: step 1/2.</text>
</comment>
<evidence type="ECO:0000256" key="4">
    <source>
        <dbReference type="ARBA" id="ARBA00022755"/>
    </source>
</evidence>
<evidence type="ECO:0000256" key="2">
    <source>
        <dbReference type="ARBA" id="ARBA00022598"/>
    </source>
</evidence>
<dbReference type="GO" id="GO:0005737">
    <property type="term" value="C:cytoplasm"/>
    <property type="evidence" value="ECO:0007669"/>
    <property type="project" value="UniProtKB-SubCell"/>
</dbReference>
<dbReference type="GO" id="GO:0005524">
    <property type="term" value="F:ATP binding"/>
    <property type="evidence" value="ECO:0007669"/>
    <property type="project" value="UniProtKB-UniRule"/>
</dbReference>
<dbReference type="GO" id="GO:0004642">
    <property type="term" value="F:phosphoribosylformylglycinamidine synthase activity"/>
    <property type="evidence" value="ECO:0007669"/>
    <property type="project" value="UniProtKB-UniRule"/>
</dbReference>
<dbReference type="InterPro" id="IPR036604">
    <property type="entry name" value="PurS-like_sf"/>
</dbReference>
<keyword evidence="5 6" id="KW-0067">ATP-binding</keyword>
<dbReference type="Gene3D" id="3.30.1280.10">
    <property type="entry name" value="Phosphoribosylformylglycinamidine synthase subunit PurS"/>
    <property type="match status" value="1"/>
</dbReference>
<reference evidence="7 8" key="1">
    <citation type="journal article" date="2021" name="bioRxiv">
        <title>Unique metabolic strategies in Hadean analogues reveal hints for primordial physiology.</title>
        <authorList>
            <person name="Nobu M.K."/>
            <person name="Nakai R."/>
            <person name="Tamazawa S."/>
            <person name="Mori H."/>
            <person name="Toyoda A."/>
            <person name="Ijiri A."/>
            <person name="Suzuki S."/>
            <person name="Kurokawa K."/>
            <person name="Kamagata Y."/>
            <person name="Tamaki H."/>
        </authorList>
    </citation>
    <scope>NUCLEOTIDE SEQUENCE [LARGE SCALE GENOMIC DNA]</scope>
    <source>
        <strain evidence="7">BS525</strain>
    </source>
</reference>
<evidence type="ECO:0000256" key="6">
    <source>
        <dbReference type="HAMAP-Rule" id="MF_01926"/>
    </source>
</evidence>
<dbReference type="PANTHER" id="PTHR34696:SF1">
    <property type="entry name" value="PHOSPHORIBOSYLFORMYLGLYCINAMIDINE SYNTHASE SUBUNIT PURS"/>
    <property type="match status" value="1"/>
</dbReference>
<comment type="caution">
    <text evidence="7">The sequence shown here is derived from an EMBL/GenBank/DDBJ whole genome shotgun (WGS) entry which is preliminary data.</text>
</comment>
<sequence length="83" mass="9484">MLYKVKIVVMPRKGILDPQGQAVAKALDTMDYKGINSVRIGKHLEMELEGENQQIVEETVKEMCEKLLANTVIEDYRFTIEEA</sequence>
<evidence type="ECO:0000256" key="1">
    <source>
        <dbReference type="ARBA" id="ARBA00022490"/>
    </source>
</evidence>
<comment type="subunit">
    <text evidence="6">Part of the FGAM synthase complex composed of 1 PurL, 1 PurQ and 2 PurS subunits.</text>
</comment>
<evidence type="ECO:0000313" key="7">
    <source>
        <dbReference type="EMBL" id="MBT9145060.1"/>
    </source>
</evidence>
<comment type="similarity">
    <text evidence="6">Belongs to the PurS family.</text>
</comment>
<comment type="function">
    <text evidence="6">Part of the phosphoribosylformylglycinamidine synthase complex involved in the purines biosynthetic pathway. Catalyzes the ATP-dependent conversion of formylglycinamide ribonucleotide (FGAR) and glutamine to yield formylglycinamidine ribonucleotide (FGAM) and glutamate. The FGAM synthase complex is composed of three subunits. PurQ produces an ammonia molecule by converting glutamine to glutamate. PurL transfers the ammonia molecule to FGAR to form FGAM in an ATP-dependent manner. PurS interacts with PurQ and PurL and is thought to assist in the transfer of the ammonia molecule from PurQ to PurL.</text>
</comment>
<comment type="subcellular location">
    <subcellularLocation>
        <location evidence="6">Cytoplasm</location>
    </subcellularLocation>
</comment>
<dbReference type="NCBIfam" id="TIGR00302">
    <property type="entry name" value="phosphoribosylformylglycinamidine synthase subunit PurS"/>
    <property type="match status" value="1"/>
</dbReference>
<dbReference type="EMBL" id="QLTW01000044">
    <property type="protein sequence ID" value="MBT9145060.1"/>
    <property type="molecule type" value="Genomic_DNA"/>
</dbReference>
<keyword evidence="4 6" id="KW-0658">Purine biosynthesis</keyword>
<evidence type="ECO:0000256" key="5">
    <source>
        <dbReference type="ARBA" id="ARBA00022840"/>
    </source>
</evidence>
<comment type="catalytic activity">
    <reaction evidence="6">
        <text>N(2)-formyl-N(1)-(5-phospho-beta-D-ribosyl)glycinamide + L-glutamine + ATP + H2O = 2-formamido-N(1)-(5-O-phospho-beta-D-ribosyl)acetamidine + L-glutamate + ADP + phosphate + H(+)</text>
        <dbReference type="Rhea" id="RHEA:17129"/>
        <dbReference type="ChEBI" id="CHEBI:15377"/>
        <dbReference type="ChEBI" id="CHEBI:15378"/>
        <dbReference type="ChEBI" id="CHEBI:29985"/>
        <dbReference type="ChEBI" id="CHEBI:30616"/>
        <dbReference type="ChEBI" id="CHEBI:43474"/>
        <dbReference type="ChEBI" id="CHEBI:58359"/>
        <dbReference type="ChEBI" id="CHEBI:147286"/>
        <dbReference type="ChEBI" id="CHEBI:147287"/>
        <dbReference type="ChEBI" id="CHEBI:456216"/>
        <dbReference type="EC" id="6.3.5.3"/>
    </reaction>
</comment>
<dbReference type="NCBIfam" id="NF004630">
    <property type="entry name" value="PRK05974.1"/>
    <property type="match status" value="1"/>
</dbReference>
<keyword evidence="1 6" id="KW-0963">Cytoplasm</keyword>
<protein>
    <recommendedName>
        <fullName evidence="6">Phosphoribosylformylglycinamidine synthase subunit PurS</fullName>
        <shortName evidence="6">FGAM synthase</shortName>
        <ecNumber evidence="6">6.3.5.3</ecNumber>
    </recommendedName>
    <alternativeName>
        <fullName evidence="6">Formylglycinamide ribonucleotide amidotransferase subunit III</fullName>
        <shortName evidence="6">FGAR amidotransferase III</shortName>
        <shortName evidence="6">FGAR-AT III</shortName>
    </alternativeName>
    <alternativeName>
        <fullName evidence="6">Phosphoribosylformylglycinamidine synthase subunit III</fullName>
    </alternativeName>
</protein>
<dbReference type="SUPFAM" id="SSF82697">
    <property type="entry name" value="PurS-like"/>
    <property type="match status" value="1"/>
</dbReference>
<dbReference type="Proteomes" id="UP000811545">
    <property type="component" value="Unassembled WGS sequence"/>
</dbReference>
<name>A0A9E2BIZ5_PSYF1</name>
<dbReference type="InterPro" id="IPR003850">
    <property type="entry name" value="PurS"/>
</dbReference>
<proteinExistence type="inferred from homology"/>
<keyword evidence="2 6" id="KW-0436">Ligase</keyword>
<accession>A0A9E2BIZ5</accession>
<dbReference type="EC" id="6.3.5.3" evidence="6"/>
<dbReference type="PANTHER" id="PTHR34696">
    <property type="entry name" value="PHOSPHORIBOSYLFORMYLGLYCINAMIDINE SYNTHASE SUBUNIT PURS"/>
    <property type="match status" value="1"/>
</dbReference>
<keyword evidence="3 6" id="KW-0547">Nucleotide-binding</keyword>
<dbReference type="Pfam" id="PF02700">
    <property type="entry name" value="PurS"/>
    <property type="match status" value="1"/>
</dbReference>
<evidence type="ECO:0000256" key="3">
    <source>
        <dbReference type="ARBA" id="ARBA00022741"/>
    </source>
</evidence>
<dbReference type="GO" id="GO:0006189">
    <property type="term" value="P:'de novo' IMP biosynthetic process"/>
    <property type="evidence" value="ECO:0007669"/>
    <property type="project" value="UniProtKB-UniRule"/>
</dbReference>
<evidence type="ECO:0000313" key="8">
    <source>
        <dbReference type="Proteomes" id="UP000811545"/>
    </source>
</evidence>
<organism evidence="7 8">
    <name type="scientific">Psychracetigena formicireducens</name>
    <dbReference type="NCBI Taxonomy" id="2986056"/>
    <lineage>
        <taxon>Bacteria</taxon>
        <taxon>Bacillati</taxon>
        <taxon>Candidatus Lithacetigenota</taxon>
        <taxon>Candidatus Psychracetigena</taxon>
    </lineage>
</organism>
<dbReference type="AlphaFoldDB" id="A0A9E2BIZ5"/>
<gene>
    <name evidence="6 7" type="primary">purS</name>
    <name evidence="7" type="ORF">DDT42_00925</name>
</gene>
<dbReference type="HAMAP" id="MF_01926">
    <property type="entry name" value="PurS"/>
    <property type="match status" value="1"/>
</dbReference>